<dbReference type="GO" id="GO:0047936">
    <property type="term" value="F:glucose 1-dehydrogenase [NAD(P)+] activity"/>
    <property type="evidence" value="ECO:0007669"/>
    <property type="project" value="UniProtKB-EC"/>
</dbReference>
<dbReference type="PRINTS" id="PR00081">
    <property type="entry name" value="GDHRDH"/>
</dbReference>
<evidence type="ECO:0000313" key="3">
    <source>
        <dbReference type="EMBL" id="QSE94881.1"/>
    </source>
</evidence>
<dbReference type="RefSeq" id="WP_206011147.1">
    <property type="nucleotide sequence ID" value="NZ_CP070619.1"/>
</dbReference>
<dbReference type="Gene3D" id="3.40.50.720">
    <property type="entry name" value="NAD(P)-binding Rossmann-like Domain"/>
    <property type="match status" value="1"/>
</dbReference>
<dbReference type="InterPro" id="IPR036291">
    <property type="entry name" value="NAD(P)-bd_dom_sf"/>
</dbReference>
<dbReference type="EMBL" id="CP070619">
    <property type="protein sequence ID" value="QSE94881.1"/>
    <property type="molecule type" value="Genomic_DNA"/>
</dbReference>
<dbReference type="PRINTS" id="PR00080">
    <property type="entry name" value="SDRFAMILY"/>
</dbReference>
<accession>A0A974ZY98</accession>
<evidence type="ECO:0000313" key="4">
    <source>
        <dbReference type="Proteomes" id="UP000662986"/>
    </source>
</evidence>
<dbReference type="Proteomes" id="UP000662986">
    <property type="component" value="Chromosome"/>
</dbReference>
<organism evidence="3 4">
    <name type="scientific">Rhodococcus pseudokoreensis</name>
    <dbReference type="NCBI Taxonomy" id="2811421"/>
    <lineage>
        <taxon>Bacteria</taxon>
        <taxon>Bacillati</taxon>
        <taxon>Actinomycetota</taxon>
        <taxon>Actinomycetes</taxon>
        <taxon>Mycobacteriales</taxon>
        <taxon>Nocardiaceae</taxon>
        <taxon>Rhodococcus</taxon>
    </lineage>
</organism>
<dbReference type="Pfam" id="PF13561">
    <property type="entry name" value="adh_short_C2"/>
    <property type="match status" value="1"/>
</dbReference>
<comment type="similarity">
    <text evidence="1">Belongs to the short-chain dehydrogenases/reductases (SDR) family.</text>
</comment>
<sequence>MIDDHQGAGRVAIVTGAGGGIGAATVRRLVADGIRVAAVDLDEHAVKELETELGEYCLAVGADVSTHDGTRAYVEAARAHFGRIDYLHNNAGIEGLATALDESDPDQFGKVLAVNAGSVYFGMREVLPHLYAQGRGAIVNTASQAGIRGVPRLSAYAASKHAVVGLTRSAALEAGGRGVRVNAVAPGQIATRMIDSLAEQWAPGNASTVHDQLISQIPLGRYGTAEEIARLVAWLLSDDASFVNGAVYSADGGTTA</sequence>
<dbReference type="PANTHER" id="PTHR24321:SF8">
    <property type="entry name" value="ESTRADIOL 17-BETA-DEHYDROGENASE 8-RELATED"/>
    <property type="match status" value="1"/>
</dbReference>
<dbReference type="PANTHER" id="PTHR24321">
    <property type="entry name" value="DEHYDROGENASES, SHORT CHAIN"/>
    <property type="match status" value="1"/>
</dbReference>
<evidence type="ECO:0000256" key="1">
    <source>
        <dbReference type="ARBA" id="ARBA00006484"/>
    </source>
</evidence>
<gene>
    <name evidence="3" type="ORF">JWS13_42885</name>
</gene>
<proteinExistence type="inferred from homology"/>
<dbReference type="NCBIfam" id="NF005559">
    <property type="entry name" value="PRK07231.1"/>
    <property type="match status" value="1"/>
</dbReference>
<evidence type="ECO:0000256" key="2">
    <source>
        <dbReference type="ARBA" id="ARBA00023002"/>
    </source>
</evidence>
<reference evidence="3 4" key="1">
    <citation type="journal article" date="2021" name="Microbiol. Resour. Announc.">
        <title>Complete Genome Sequences of Two Rhodococcus sp. Strains with Large and Linear Chromosomes, Isolated from Apple Rhizosphere.</title>
        <authorList>
            <person name="Benning S."/>
            <person name="Brugnone N."/>
            <person name="Siani R."/>
            <person name="Kublik S."/>
            <person name="Schloter M."/>
            <person name="Rad V."/>
        </authorList>
    </citation>
    <scope>NUCLEOTIDE SEQUENCE [LARGE SCALE GENOMIC DNA]</scope>
    <source>
        <strain evidence="3 4">R79</strain>
    </source>
</reference>
<keyword evidence="4" id="KW-1185">Reference proteome</keyword>
<dbReference type="SUPFAM" id="SSF51735">
    <property type="entry name" value="NAD(P)-binding Rossmann-fold domains"/>
    <property type="match status" value="1"/>
</dbReference>
<dbReference type="EC" id="1.1.1.47" evidence="3"/>
<name>A0A974ZY98_9NOCA</name>
<protein>
    <submittedName>
        <fullName evidence="3">Glucose 1-dehydrogenase</fullName>
        <ecNumber evidence="3">1.1.1.47</ecNumber>
    </submittedName>
</protein>
<reference evidence="3 4" key="2">
    <citation type="journal article" date="2022" name="Arch. Microbiol.">
        <title>Rhodococcus pseudokoreensis sp. nov. isolated from the rhizosphere of young M26 apple rootstocks.</title>
        <authorList>
            <person name="Kampfer P."/>
            <person name="Glaeser S.P."/>
            <person name="Blom J."/>
            <person name="Wolf J."/>
            <person name="Benning S."/>
            <person name="Schloter M."/>
            <person name="Neumann-Schaal M."/>
        </authorList>
    </citation>
    <scope>NUCLEOTIDE SEQUENCE [LARGE SCALE GENOMIC DNA]</scope>
    <source>
        <strain evidence="3 4">R79</strain>
    </source>
</reference>
<dbReference type="PROSITE" id="PS00061">
    <property type="entry name" value="ADH_SHORT"/>
    <property type="match status" value="1"/>
</dbReference>
<dbReference type="InterPro" id="IPR002347">
    <property type="entry name" value="SDR_fam"/>
</dbReference>
<keyword evidence="2 3" id="KW-0560">Oxidoreductase</keyword>
<dbReference type="InterPro" id="IPR020904">
    <property type="entry name" value="Sc_DH/Rdtase_CS"/>
</dbReference>